<dbReference type="GO" id="GO:0003723">
    <property type="term" value="F:RNA binding"/>
    <property type="evidence" value="ECO:0007669"/>
    <property type="project" value="TreeGrafter"/>
</dbReference>
<comment type="similarity">
    <text evidence="1 5">Belongs to the eukaryotic ribosomal protein eL15 family.</text>
</comment>
<dbReference type="HAMAP" id="MF_00256">
    <property type="entry name" value="Ribosomal_eL15"/>
    <property type="match status" value="1"/>
</dbReference>
<dbReference type="AlphaFoldDB" id="A0A1Y3GC96"/>
<name>A0A1Y3GC96_9EURY</name>
<evidence type="ECO:0000256" key="2">
    <source>
        <dbReference type="ARBA" id="ARBA00022980"/>
    </source>
</evidence>
<dbReference type="InterPro" id="IPR020926">
    <property type="entry name" value="Ribosomal_eL15_arc"/>
</dbReference>
<dbReference type="SUPFAM" id="SSF54189">
    <property type="entry name" value="Ribosomal proteins S24e, L23 and L15e"/>
    <property type="match status" value="1"/>
</dbReference>
<evidence type="ECO:0000256" key="6">
    <source>
        <dbReference type="SAM" id="MobiDB-lite"/>
    </source>
</evidence>
<keyword evidence="8" id="KW-1185">Reference proteome</keyword>
<dbReference type="PANTHER" id="PTHR11847">
    <property type="entry name" value="RIBOSOMAL PROTEIN L15"/>
    <property type="match status" value="1"/>
</dbReference>
<dbReference type="EMBL" id="MRZU01000003">
    <property type="protein sequence ID" value="OUJ19068.1"/>
    <property type="molecule type" value="Genomic_DNA"/>
</dbReference>
<comment type="caution">
    <text evidence="7">The sequence shown here is derived from an EMBL/GenBank/DDBJ whole genome shotgun (WGS) entry which is preliminary data.</text>
</comment>
<evidence type="ECO:0000256" key="4">
    <source>
        <dbReference type="ARBA" id="ARBA00035214"/>
    </source>
</evidence>
<dbReference type="RefSeq" id="WP_201721261.1">
    <property type="nucleotide sequence ID" value="NZ_MRZU01000003.1"/>
</dbReference>
<gene>
    <name evidence="5" type="primary">rpl15e</name>
    <name evidence="7" type="ORF">AMET1_0720</name>
</gene>
<organism evidence="7 8">
    <name type="scientific">Methanonatronarchaeum thermophilum</name>
    <dbReference type="NCBI Taxonomy" id="1927129"/>
    <lineage>
        <taxon>Archaea</taxon>
        <taxon>Methanobacteriati</taxon>
        <taxon>Methanobacteriota</taxon>
        <taxon>Methanonatronarchaeia</taxon>
        <taxon>Methanonatronarchaeales</taxon>
        <taxon>Methanonatronarchaeaceae</taxon>
        <taxon>Methanonatronarchaeum</taxon>
    </lineage>
</organism>
<dbReference type="Proteomes" id="UP000195137">
    <property type="component" value="Unassembled WGS sequence"/>
</dbReference>
<keyword evidence="3 5" id="KW-0687">Ribonucleoprotein</keyword>
<dbReference type="GO" id="GO:0003735">
    <property type="term" value="F:structural constituent of ribosome"/>
    <property type="evidence" value="ECO:0007669"/>
    <property type="project" value="InterPro"/>
</dbReference>
<dbReference type="NCBIfam" id="NF003269">
    <property type="entry name" value="PRK04243.1"/>
    <property type="match status" value="1"/>
</dbReference>
<feature type="compositionally biased region" description="Basic and acidic residues" evidence="6">
    <location>
        <begin position="168"/>
        <end position="195"/>
    </location>
</feature>
<evidence type="ECO:0000256" key="5">
    <source>
        <dbReference type="HAMAP-Rule" id="MF_00256"/>
    </source>
</evidence>
<feature type="region of interest" description="Disordered" evidence="6">
    <location>
        <begin position="165"/>
        <end position="195"/>
    </location>
</feature>
<dbReference type="Gene3D" id="3.40.1120.10">
    <property type="entry name" value="Ribosomal protein l15e"/>
    <property type="match status" value="1"/>
</dbReference>
<evidence type="ECO:0000313" key="7">
    <source>
        <dbReference type="EMBL" id="OUJ19068.1"/>
    </source>
</evidence>
<dbReference type="Pfam" id="PF00827">
    <property type="entry name" value="Ribosomal_L15e"/>
    <property type="match status" value="1"/>
</dbReference>
<evidence type="ECO:0000256" key="1">
    <source>
        <dbReference type="ARBA" id="ARBA00006857"/>
    </source>
</evidence>
<keyword evidence="2 5" id="KW-0689">Ribosomal protein</keyword>
<dbReference type="GO" id="GO:0002181">
    <property type="term" value="P:cytoplasmic translation"/>
    <property type="evidence" value="ECO:0007669"/>
    <property type="project" value="TreeGrafter"/>
</dbReference>
<reference evidence="7 8" key="1">
    <citation type="submission" date="2016-12" db="EMBL/GenBank/DDBJ databases">
        <title>Discovery of methanogenic haloarchaea.</title>
        <authorList>
            <person name="Sorokin D.Y."/>
            <person name="Makarova K.S."/>
            <person name="Abbas B."/>
            <person name="Ferrer M."/>
            <person name="Golyshin P.N."/>
        </authorList>
    </citation>
    <scope>NUCLEOTIDE SEQUENCE [LARGE SCALE GENOMIC DNA]</scope>
    <source>
        <strain evidence="7">AMET1</strain>
    </source>
</reference>
<dbReference type="GO" id="GO:0022625">
    <property type="term" value="C:cytosolic large ribosomal subunit"/>
    <property type="evidence" value="ECO:0007669"/>
    <property type="project" value="TreeGrafter"/>
</dbReference>
<dbReference type="InterPro" id="IPR000439">
    <property type="entry name" value="Ribosomal_eL15"/>
</dbReference>
<dbReference type="PANTHER" id="PTHR11847:SF4">
    <property type="entry name" value="LARGE RIBOSOMAL SUBUNIT PROTEIN EL15"/>
    <property type="match status" value="1"/>
</dbReference>
<protein>
    <recommendedName>
        <fullName evidence="4 5">Large ribosomal subunit protein eL15</fullName>
    </recommendedName>
</protein>
<dbReference type="InterPro" id="IPR024794">
    <property type="entry name" value="Rbsml_eL15_core_dom_sf"/>
</dbReference>
<proteinExistence type="inferred from homology"/>
<sequence length="195" mass="22906">MKSMYSFIRDAWKKPREGYTRELMWERLQKWRSEPTVKRVERPTRLDKARKNGYKAKEGFVVARARVRRGTRRKSRFKKGRKPSKMGLEKITPGKSLQRIAEERTSRKFPNLRVLASYWVGEDGRQKWYEVIMVDTHHPAIKNDSDINWICSDKHKNRAFRGLTTVGKDGRGLSERGKGTEKTRPSIRSNEGKGK</sequence>
<evidence type="ECO:0000313" key="8">
    <source>
        <dbReference type="Proteomes" id="UP000195137"/>
    </source>
</evidence>
<dbReference type="OrthoDB" id="8183at2157"/>
<dbReference type="SMART" id="SM01384">
    <property type="entry name" value="Ribosomal_L15e"/>
    <property type="match status" value="1"/>
</dbReference>
<dbReference type="FunFam" id="3.40.1120.10:FF:000002">
    <property type="entry name" value="50S ribosomal protein L15e"/>
    <property type="match status" value="1"/>
</dbReference>
<dbReference type="InterPro" id="IPR012678">
    <property type="entry name" value="Ribosomal_uL23/eL15/eS24_sf"/>
</dbReference>
<evidence type="ECO:0000256" key="3">
    <source>
        <dbReference type="ARBA" id="ARBA00023274"/>
    </source>
</evidence>
<accession>A0A1Y3GC96</accession>